<dbReference type="AlphaFoldDB" id="A0A4V3I9G7"/>
<dbReference type="OrthoDB" id="3733837at2"/>
<accession>A0A4V3I9G7</accession>
<proteinExistence type="inferred from homology"/>
<name>A0A4V3I9G7_9MICO</name>
<keyword evidence="5" id="KW-0812">Transmembrane</keyword>
<evidence type="ECO:0000256" key="1">
    <source>
        <dbReference type="ARBA" id="ARBA00004651"/>
    </source>
</evidence>
<dbReference type="EMBL" id="SOFI01000003">
    <property type="protein sequence ID" value="TFB79408.1"/>
    <property type="molecule type" value="Genomic_DNA"/>
</dbReference>
<dbReference type="InterPro" id="IPR007208">
    <property type="entry name" value="MrpF/PhaF-like"/>
</dbReference>
<evidence type="ECO:0000313" key="8">
    <source>
        <dbReference type="EMBL" id="TFB79408.1"/>
    </source>
</evidence>
<gene>
    <name evidence="8" type="ORF">E3N84_04680</name>
</gene>
<organism evidence="8 9">
    <name type="scientific">Terrimesophilobacter mesophilus</name>
    <dbReference type="NCBI Taxonomy" id="433647"/>
    <lineage>
        <taxon>Bacteria</taxon>
        <taxon>Bacillati</taxon>
        <taxon>Actinomycetota</taxon>
        <taxon>Actinomycetes</taxon>
        <taxon>Micrococcales</taxon>
        <taxon>Microbacteriaceae</taxon>
        <taxon>Terrimesophilobacter</taxon>
    </lineage>
</organism>
<keyword evidence="4" id="KW-1003">Cell membrane</keyword>
<dbReference type="PANTHER" id="PTHR34702">
    <property type="entry name" value="NA(+)/H(+) ANTIPORTER SUBUNIT F1"/>
    <property type="match status" value="1"/>
</dbReference>
<evidence type="ECO:0000256" key="4">
    <source>
        <dbReference type="ARBA" id="ARBA00022475"/>
    </source>
</evidence>
<keyword evidence="6" id="KW-1133">Transmembrane helix</keyword>
<reference evidence="8 9" key="1">
    <citation type="submission" date="2019-03" db="EMBL/GenBank/DDBJ databases">
        <title>Genomics of glacier-inhabiting Cryobacterium strains.</title>
        <authorList>
            <person name="Liu Q."/>
            <person name="Xin Y.-H."/>
        </authorList>
    </citation>
    <scope>NUCLEOTIDE SEQUENCE [LARGE SCALE GENOMIC DNA]</scope>
    <source>
        <strain evidence="8 9">CGMCC 1.10440</strain>
    </source>
</reference>
<evidence type="ECO:0000313" key="9">
    <source>
        <dbReference type="Proteomes" id="UP000298488"/>
    </source>
</evidence>
<keyword evidence="3" id="KW-0813">Transport</keyword>
<keyword evidence="7" id="KW-0472">Membrane</keyword>
<dbReference type="RefSeq" id="WP_104095281.1">
    <property type="nucleotide sequence ID" value="NZ_JACHBP010000001.1"/>
</dbReference>
<dbReference type="PANTHER" id="PTHR34702:SF1">
    <property type="entry name" value="NA(+)_H(+) ANTIPORTER SUBUNIT F"/>
    <property type="match status" value="1"/>
</dbReference>
<evidence type="ECO:0000256" key="2">
    <source>
        <dbReference type="ARBA" id="ARBA00009212"/>
    </source>
</evidence>
<dbReference type="Proteomes" id="UP000298488">
    <property type="component" value="Unassembled WGS sequence"/>
</dbReference>
<comment type="caution">
    <text evidence="8">The sequence shown here is derived from an EMBL/GenBank/DDBJ whole genome shotgun (WGS) entry which is preliminary data.</text>
</comment>
<protein>
    <submittedName>
        <fullName evidence="8">Sodium:proton antiporter</fullName>
    </submittedName>
</protein>
<comment type="similarity">
    <text evidence="2">Belongs to the CPA3 antiporters (TC 2.A.63) subunit F family.</text>
</comment>
<evidence type="ECO:0000256" key="7">
    <source>
        <dbReference type="ARBA" id="ARBA00023136"/>
    </source>
</evidence>
<evidence type="ECO:0000256" key="5">
    <source>
        <dbReference type="ARBA" id="ARBA00022692"/>
    </source>
</evidence>
<evidence type="ECO:0000256" key="6">
    <source>
        <dbReference type="ARBA" id="ARBA00022989"/>
    </source>
</evidence>
<comment type="subcellular location">
    <subcellularLocation>
        <location evidence="1">Cell membrane</location>
        <topology evidence="1">Multi-pass membrane protein</topology>
    </subcellularLocation>
</comment>
<dbReference type="GO" id="GO:0005886">
    <property type="term" value="C:plasma membrane"/>
    <property type="evidence" value="ECO:0007669"/>
    <property type="project" value="UniProtKB-SubCell"/>
</dbReference>
<dbReference type="GO" id="GO:0015385">
    <property type="term" value="F:sodium:proton antiporter activity"/>
    <property type="evidence" value="ECO:0007669"/>
    <property type="project" value="TreeGrafter"/>
</dbReference>
<sequence length="88" mass="9504">MSEWVFIVVGVLLTAAAVMALYRIARGPSILDRMIASDMLLTTIICAMGAEMVYNGHTRNLTAMLVLAATAFLAAVVVARYVSRRGSR</sequence>
<keyword evidence="9" id="KW-1185">Reference proteome</keyword>
<dbReference type="Pfam" id="PF04066">
    <property type="entry name" value="MrpF_PhaF"/>
    <property type="match status" value="1"/>
</dbReference>
<evidence type="ECO:0000256" key="3">
    <source>
        <dbReference type="ARBA" id="ARBA00022448"/>
    </source>
</evidence>